<name>A0A444JNS9_9GAMM</name>
<comment type="caution">
    <text evidence="2">The sequence shown here is derived from an EMBL/GenBank/DDBJ whole genome shotgun (WGS) entry which is preliminary data.</text>
</comment>
<dbReference type="Gene3D" id="2.60.120.10">
    <property type="entry name" value="Jelly Rolls"/>
    <property type="match status" value="1"/>
</dbReference>
<dbReference type="RefSeq" id="WP_128784344.1">
    <property type="nucleotide sequence ID" value="NZ_JAKJSG010000105.1"/>
</dbReference>
<dbReference type="Pfam" id="PF07883">
    <property type="entry name" value="Cupin_2"/>
    <property type="match status" value="1"/>
</dbReference>
<reference evidence="2 3" key="1">
    <citation type="submission" date="2018-11" db="EMBL/GenBank/DDBJ databases">
        <title>Photobacterium sp. BEI247 sp. nov., a marine bacterium isolated from Yongle Blue Hole in the South China Sea.</title>
        <authorList>
            <person name="Wang X."/>
        </authorList>
    </citation>
    <scope>NUCLEOTIDE SEQUENCE [LARGE SCALE GENOMIC DNA]</scope>
    <source>
        <strain evidence="3">BEI247</strain>
    </source>
</reference>
<dbReference type="AlphaFoldDB" id="A0A444JNS9"/>
<proteinExistence type="predicted"/>
<evidence type="ECO:0000313" key="2">
    <source>
        <dbReference type="EMBL" id="RWX54717.1"/>
    </source>
</evidence>
<dbReference type="InterPro" id="IPR013096">
    <property type="entry name" value="Cupin_2"/>
</dbReference>
<feature type="domain" description="Cupin type-2" evidence="1">
    <location>
        <begin position="33"/>
        <end position="102"/>
    </location>
</feature>
<dbReference type="SUPFAM" id="SSF51182">
    <property type="entry name" value="RmlC-like cupins"/>
    <property type="match status" value="1"/>
</dbReference>
<evidence type="ECO:0000313" key="3">
    <source>
        <dbReference type="Proteomes" id="UP000287563"/>
    </source>
</evidence>
<organism evidence="2 3">
    <name type="scientific">Photobacterium chitinilyticum</name>
    <dbReference type="NCBI Taxonomy" id="2485123"/>
    <lineage>
        <taxon>Bacteria</taxon>
        <taxon>Pseudomonadati</taxon>
        <taxon>Pseudomonadota</taxon>
        <taxon>Gammaproteobacteria</taxon>
        <taxon>Vibrionales</taxon>
        <taxon>Vibrionaceae</taxon>
        <taxon>Photobacterium</taxon>
    </lineage>
</organism>
<evidence type="ECO:0000259" key="1">
    <source>
        <dbReference type="Pfam" id="PF07883"/>
    </source>
</evidence>
<dbReference type="EMBL" id="RJLM01000005">
    <property type="protein sequence ID" value="RWX54717.1"/>
    <property type="molecule type" value="Genomic_DNA"/>
</dbReference>
<sequence>MNVFENIPAELPGEIFEDIVNTSTIRIERIISKGHTTPTDEWYDQDEHEWVVVLKGEARIRFDDNDRELHLKQGDHLNILAHQRHQVSWTIPDQETIWLAVFYR</sequence>
<gene>
    <name evidence="2" type="ORF">EDI28_13260</name>
</gene>
<protein>
    <submittedName>
        <fullName evidence="2">Cupin domain-containing protein</fullName>
    </submittedName>
</protein>
<dbReference type="Proteomes" id="UP000287563">
    <property type="component" value="Unassembled WGS sequence"/>
</dbReference>
<dbReference type="InterPro" id="IPR011051">
    <property type="entry name" value="RmlC_Cupin_sf"/>
</dbReference>
<dbReference type="InterPro" id="IPR014710">
    <property type="entry name" value="RmlC-like_jellyroll"/>
</dbReference>
<accession>A0A444JNS9</accession>
<keyword evidence="3" id="KW-1185">Reference proteome</keyword>
<dbReference type="OrthoDB" id="9798585at2"/>
<dbReference type="CDD" id="cd06981">
    <property type="entry name" value="cupin_reut_a1446"/>
    <property type="match status" value="1"/>
</dbReference>